<dbReference type="EMBL" id="CP041235">
    <property type="protein sequence ID" value="QOP42986.1"/>
    <property type="molecule type" value="Genomic_DNA"/>
</dbReference>
<evidence type="ECO:0000313" key="1">
    <source>
        <dbReference type="EMBL" id="QOP42986.1"/>
    </source>
</evidence>
<dbReference type="Proteomes" id="UP000593719">
    <property type="component" value="Chromosome"/>
</dbReference>
<dbReference type="AlphaFoldDB" id="A0A7M1B0B4"/>
<reference evidence="1 2" key="1">
    <citation type="submission" date="2019-06" db="EMBL/GenBank/DDBJ databases">
        <title>Sulfurimonas gotlandica sp. nov., a chemoautotrophic and psychrotolerant epsilonproteobacterium isolated from a pelagic redoxcline, and an emended description of the genus Sulfurimonas.</title>
        <authorList>
            <person name="Wang S."/>
            <person name="Jiang L."/>
            <person name="Shao Z."/>
        </authorList>
    </citation>
    <scope>NUCLEOTIDE SEQUENCE [LARGE SCALE GENOMIC DNA]</scope>
    <source>
        <strain evidence="1 2">S2-6</strain>
    </source>
</reference>
<organism evidence="1 2">
    <name type="scientific">Sulfurimonas sediminis</name>
    <dbReference type="NCBI Taxonomy" id="2590020"/>
    <lineage>
        <taxon>Bacteria</taxon>
        <taxon>Pseudomonadati</taxon>
        <taxon>Campylobacterota</taxon>
        <taxon>Epsilonproteobacteria</taxon>
        <taxon>Campylobacterales</taxon>
        <taxon>Sulfurimonadaceae</taxon>
        <taxon>Sulfurimonas</taxon>
    </lineage>
</organism>
<protein>
    <submittedName>
        <fullName evidence="1">Uncharacterized protein</fullName>
    </submittedName>
</protein>
<name>A0A7M1B0B4_9BACT</name>
<dbReference type="KEGG" id="ssei:FJR45_03070"/>
<keyword evidence="2" id="KW-1185">Reference proteome</keyword>
<accession>A0A7M1B0B4</accession>
<sequence length="411" mass="49372">MDNYFSYDLKSKVYQLFGVSLSLVESIRIIKTIKKVVNYDSETLELYSFNVEDMFYSIELEDYIYNELLCIEDLEYNYENIKEIILAIKLHTDYKIDEIKKYFEELFIEIEQNKKEYELQCELDNHLELEKLLSLQYCAKDIQIFFNDECKELIVRYEIQSYKKIKNVYEKVGVEIIEENYHDLKERLIEYELQTVKDNIQLELNNITKDYNDYGTDEELSQDEKIDALYNTYENISEATTKVITRSGKIKILHKSILHHLNDCIYKLQNDILGAGRYKTELLNMMKKEGLNQIAKNDKGQYHYVNLFKILVNYYDLLREYKAIVNELKWLDDGITAGYEREDKLAYNKAIWYKFYKVAKEKYKQGHLYSVYFSFVYNTKKISFSFLKKAFRTQNTQYKTLNIFQLPISTI</sequence>
<evidence type="ECO:0000313" key="2">
    <source>
        <dbReference type="Proteomes" id="UP000593719"/>
    </source>
</evidence>
<dbReference type="RefSeq" id="WP_193151298.1">
    <property type="nucleotide sequence ID" value="NZ_CP041235.1"/>
</dbReference>
<gene>
    <name evidence="1" type="ORF">FJR45_03070</name>
</gene>
<proteinExistence type="predicted"/>